<evidence type="ECO:0000256" key="1">
    <source>
        <dbReference type="SAM" id="SignalP"/>
    </source>
</evidence>
<name>A0A0D8JAQ8_9BACT</name>
<evidence type="ECO:0000313" key="3">
    <source>
        <dbReference type="Proteomes" id="UP000032544"/>
    </source>
</evidence>
<gene>
    <name evidence="2" type="ORF">LH29_10860</name>
</gene>
<dbReference type="OrthoDB" id="9775095at2"/>
<feature type="chain" id="PRO_5002330851" description="Secretion system C-terminal sorting domain-containing protein" evidence="1">
    <location>
        <begin position="21"/>
        <end position="209"/>
    </location>
</feature>
<dbReference type="NCBIfam" id="TIGR04183">
    <property type="entry name" value="Por_Secre_tail"/>
    <property type="match status" value="1"/>
</dbReference>
<proteinExistence type="predicted"/>
<dbReference type="Proteomes" id="UP000032544">
    <property type="component" value="Unassembled WGS sequence"/>
</dbReference>
<accession>A0A0D8JAQ8</accession>
<dbReference type="Pfam" id="PF13715">
    <property type="entry name" value="CarbopepD_reg_2"/>
    <property type="match status" value="1"/>
</dbReference>
<dbReference type="SUPFAM" id="SSF49464">
    <property type="entry name" value="Carboxypeptidase regulatory domain-like"/>
    <property type="match status" value="1"/>
</dbReference>
<evidence type="ECO:0008006" key="4">
    <source>
        <dbReference type="Google" id="ProtNLM"/>
    </source>
</evidence>
<comment type="caution">
    <text evidence="2">The sequence shown here is derived from an EMBL/GenBank/DDBJ whole genome shotgun (WGS) entry which is preliminary data.</text>
</comment>
<feature type="signal peptide" evidence="1">
    <location>
        <begin position="1"/>
        <end position="20"/>
    </location>
</feature>
<evidence type="ECO:0000313" key="2">
    <source>
        <dbReference type="EMBL" id="KJF43611.1"/>
    </source>
</evidence>
<keyword evidence="3" id="KW-1185">Reference proteome</keyword>
<protein>
    <recommendedName>
        <fullName evidence="4">Secretion system C-terminal sorting domain-containing protein</fullName>
    </recommendedName>
</protein>
<dbReference type="InterPro" id="IPR008969">
    <property type="entry name" value="CarboxyPept-like_regulatory"/>
</dbReference>
<dbReference type="EMBL" id="JRHC01000002">
    <property type="protein sequence ID" value="KJF43611.1"/>
    <property type="molecule type" value="Genomic_DNA"/>
</dbReference>
<dbReference type="AlphaFoldDB" id="A0A0D8JAQ8"/>
<organism evidence="2 3">
    <name type="scientific">Draconibacterium sediminis</name>
    <dbReference type="NCBI Taxonomy" id="1544798"/>
    <lineage>
        <taxon>Bacteria</taxon>
        <taxon>Pseudomonadati</taxon>
        <taxon>Bacteroidota</taxon>
        <taxon>Bacteroidia</taxon>
        <taxon>Marinilabiliales</taxon>
        <taxon>Prolixibacteraceae</taxon>
        <taxon>Draconibacterium</taxon>
    </lineage>
</organism>
<dbReference type="InterPro" id="IPR026444">
    <property type="entry name" value="Secre_tail"/>
</dbReference>
<keyword evidence="1" id="KW-0732">Signal</keyword>
<reference evidence="2 3" key="1">
    <citation type="submission" date="2014-09" db="EMBL/GenBank/DDBJ databases">
        <title>Draft Genome Sequence of Draconibacterium sp. JN14CK-3.</title>
        <authorList>
            <person name="Dong C."/>
            <person name="Lai Q."/>
            <person name="Shao Z."/>
        </authorList>
    </citation>
    <scope>NUCLEOTIDE SEQUENCE [LARGE SCALE GENOMIC DNA]</scope>
    <source>
        <strain evidence="2 3">JN14CK-3</strain>
    </source>
</reference>
<dbReference type="Gene3D" id="2.60.40.1120">
    <property type="entry name" value="Carboxypeptidase-like, regulatory domain"/>
    <property type="match status" value="1"/>
</dbReference>
<sequence>MKKLTTLLLIIIVCHLNTQAGVLCGSVLNETDNTPVSGAIVWLENTNFIDTTDINGEFFIENIPGGTYTIILEHESFVQKVFANFEITESPTAQCVVDCNGIFGGSAYLDSCQTCVGGNTGLDPCIVSGISEEMKNELVLFFNHSEQNLGIRNSPSGIAIVYDLLGRPIVTKEIIQKYEKINIPSYRPGIYIFVLRGNDGVIYTHKISL</sequence>
<dbReference type="STRING" id="1544798.LH29_10860"/>
<dbReference type="RefSeq" id="WP_045029350.1">
    <property type="nucleotide sequence ID" value="NZ_JRHC01000002.1"/>
</dbReference>